<organism evidence="3 4">
    <name type="scientific">Entomomonas moraniae</name>
    <dbReference type="NCBI Taxonomy" id="2213226"/>
    <lineage>
        <taxon>Bacteria</taxon>
        <taxon>Pseudomonadati</taxon>
        <taxon>Pseudomonadota</taxon>
        <taxon>Gammaproteobacteria</taxon>
        <taxon>Pseudomonadales</taxon>
        <taxon>Pseudomonadaceae</taxon>
        <taxon>Entomomonas</taxon>
    </lineage>
</organism>
<dbReference type="SUPFAM" id="SSF101756">
    <property type="entry name" value="Hypothetical protein YgiW"/>
    <property type="match status" value="1"/>
</dbReference>
<evidence type="ECO:0000256" key="2">
    <source>
        <dbReference type="SAM" id="SignalP"/>
    </source>
</evidence>
<dbReference type="KEGG" id="emo:DM558_14135"/>
<dbReference type="AlphaFoldDB" id="A0A3Q9JKN1"/>
<protein>
    <submittedName>
        <fullName evidence="3">NirD/YgiW/YdeI family stress tolerance protein</fullName>
    </submittedName>
</protein>
<dbReference type="InterPro" id="IPR005220">
    <property type="entry name" value="CarO-like"/>
</dbReference>
<keyword evidence="1 2" id="KW-0732">Signal</keyword>
<dbReference type="RefSeq" id="WP_127164523.1">
    <property type="nucleotide sequence ID" value="NZ_CP029822.1"/>
</dbReference>
<name>A0A3Q9JKN1_9GAMM</name>
<dbReference type="InterPro" id="IPR036700">
    <property type="entry name" value="BOBF_sf"/>
</dbReference>
<feature type="signal peptide" evidence="2">
    <location>
        <begin position="1"/>
        <end position="19"/>
    </location>
</feature>
<dbReference type="EMBL" id="CP029822">
    <property type="protein sequence ID" value="AZS51835.1"/>
    <property type="molecule type" value="Genomic_DNA"/>
</dbReference>
<reference evidence="4" key="1">
    <citation type="submission" date="2018-06" db="EMBL/GenBank/DDBJ databases">
        <title>Complete genome of Pseudomonas insecticola strain QZS01.</title>
        <authorList>
            <person name="Wang J."/>
            <person name="Su Q."/>
        </authorList>
    </citation>
    <scope>NUCLEOTIDE SEQUENCE [LARGE SCALE GENOMIC DNA]</scope>
    <source>
        <strain evidence="4">QZS01</strain>
    </source>
</reference>
<keyword evidence="4" id="KW-1185">Reference proteome</keyword>
<accession>A0A3Q9JKN1</accession>
<dbReference type="PANTHER" id="PTHR36571:SF1">
    <property type="entry name" value="PROTEIN YGIW"/>
    <property type="match status" value="1"/>
</dbReference>
<dbReference type="Pfam" id="PF04076">
    <property type="entry name" value="BOF"/>
    <property type="match status" value="1"/>
</dbReference>
<evidence type="ECO:0000256" key="1">
    <source>
        <dbReference type="ARBA" id="ARBA00022729"/>
    </source>
</evidence>
<dbReference type="PANTHER" id="PTHR36571">
    <property type="entry name" value="PROTEIN YGIW"/>
    <property type="match status" value="1"/>
</dbReference>
<dbReference type="NCBIfam" id="NF033674">
    <property type="entry name" value="stress_OB_fold"/>
    <property type="match status" value="1"/>
</dbReference>
<feature type="chain" id="PRO_5018706737" evidence="2">
    <location>
        <begin position="20"/>
        <end position="127"/>
    </location>
</feature>
<evidence type="ECO:0000313" key="4">
    <source>
        <dbReference type="Proteomes" id="UP000273143"/>
    </source>
</evidence>
<proteinExistence type="predicted"/>
<dbReference type="Gene3D" id="2.40.50.200">
    <property type="entry name" value="Bacterial OB-fold"/>
    <property type="match status" value="1"/>
</dbReference>
<dbReference type="Proteomes" id="UP000273143">
    <property type="component" value="Chromosome"/>
</dbReference>
<gene>
    <name evidence="3" type="ORF">DM558_14135</name>
</gene>
<sequence length="127" mass="13863">MNKIITVALLIASTSFAIADGYNGPTNSAVGGYTGPTNTVAQYVSVKQAKSMSDETYVTLKGKIVNHIKKDKFTFQDNTDTVVVEIDDDLWYGTTIGPNDTVEIIGEIDKDGPWSNVEIEVKNMKKL</sequence>
<evidence type="ECO:0000313" key="3">
    <source>
        <dbReference type="EMBL" id="AZS51835.1"/>
    </source>
</evidence>